<reference evidence="2 3" key="1">
    <citation type="submission" date="2016-10" db="EMBL/GenBank/DDBJ databases">
        <authorList>
            <person name="de Groot N.N."/>
        </authorList>
    </citation>
    <scope>NUCLEOTIDE SEQUENCE [LARGE SCALE GENOMIC DNA]</scope>
    <source>
        <strain evidence="2 3">CPCC 100156</strain>
    </source>
</reference>
<gene>
    <name evidence="2" type="ORF">SAMN04487779_10032</name>
</gene>
<dbReference type="Proteomes" id="UP000198925">
    <property type="component" value="Unassembled WGS sequence"/>
</dbReference>
<sequence length="146" mass="15105">MTVHGPVTKVDASVTSTASASSPDGGSVYASAYTGMNVANADIYISKTTITTSDDLSFESSTTTVKALNLPVNLTNPVRVEKTTSIQVSDAPGTPEGNLATLDFDVDVYGENTLADVSADVLSLEDQLSTSTLNVYGTTSGGDWWG</sequence>
<name>A0A1G6QE07_9PROT</name>
<accession>A0A1G6QE07</accession>
<evidence type="ECO:0000256" key="1">
    <source>
        <dbReference type="SAM" id="MobiDB-lite"/>
    </source>
</evidence>
<evidence type="ECO:0000313" key="3">
    <source>
        <dbReference type="Proteomes" id="UP000198925"/>
    </source>
</evidence>
<dbReference type="RefSeq" id="WP_090662494.1">
    <property type="nucleotide sequence ID" value="NZ_FMZX01000003.1"/>
</dbReference>
<dbReference type="EMBL" id="FMZX01000003">
    <property type="protein sequence ID" value="SDC90411.1"/>
    <property type="molecule type" value="Genomic_DNA"/>
</dbReference>
<evidence type="ECO:0000313" key="2">
    <source>
        <dbReference type="EMBL" id="SDC90411.1"/>
    </source>
</evidence>
<protein>
    <submittedName>
        <fullName evidence="2">Uncharacterized protein</fullName>
    </submittedName>
</protein>
<feature type="compositionally biased region" description="Low complexity" evidence="1">
    <location>
        <begin position="7"/>
        <end position="22"/>
    </location>
</feature>
<feature type="region of interest" description="Disordered" evidence="1">
    <location>
        <begin position="1"/>
        <end position="23"/>
    </location>
</feature>
<organism evidence="2 3">
    <name type="scientific">Belnapia rosea</name>
    <dbReference type="NCBI Taxonomy" id="938405"/>
    <lineage>
        <taxon>Bacteria</taxon>
        <taxon>Pseudomonadati</taxon>
        <taxon>Pseudomonadota</taxon>
        <taxon>Alphaproteobacteria</taxon>
        <taxon>Acetobacterales</taxon>
        <taxon>Roseomonadaceae</taxon>
        <taxon>Belnapia</taxon>
    </lineage>
</organism>
<proteinExistence type="predicted"/>
<dbReference type="AlphaFoldDB" id="A0A1G6QE07"/>
<keyword evidence="3" id="KW-1185">Reference proteome</keyword>